<evidence type="ECO:0000256" key="4">
    <source>
        <dbReference type="ARBA" id="ARBA00034320"/>
    </source>
</evidence>
<comment type="similarity">
    <text evidence="4">Belongs to the SIMIBI class G3E GTPase family. ZNG1 subfamily.</text>
</comment>
<evidence type="ECO:0000256" key="5">
    <source>
        <dbReference type="ARBA" id="ARBA00045658"/>
    </source>
</evidence>
<proteinExistence type="inferred from homology"/>
<keyword evidence="1" id="KW-0547">Nucleotide-binding</keyword>
<dbReference type="InterPro" id="IPR051927">
    <property type="entry name" value="Zn_Chap_cDPG_Synth"/>
</dbReference>
<dbReference type="SUPFAM" id="SSF52540">
    <property type="entry name" value="P-loop containing nucleoside triphosphate hydrolases"/>
    <property type="match status" value="1"/>
</dbReference>
<keyword evidence="2" id="KW-0378">Hydrolase</keyword>
<evidence type="ECO:0000259" key="7">
    <source>
        <dbReference type="SMART" id="SM00833"/>
    </source>
</evidence>
<comment type="function">
    <text evidence="5">Zinc chaperone that directly transfers zinc cofactor to target proteins, thereby activating them. Zinc is transferred from the CXCC motif in the GTPase domain to the zinc binding site in target proteins in a process requiring GTP hydrolysis.</text>
</comment>
<dbReference type="InterPro" id="IPR036627">
    <property type="entry name" value="CobW-likC_sf"/>
</dbReference>
<dbReference type="Pfam" id="PF02492">
    <property type="entry name" value="cobW"/>
    <property type="match status" value="1"/>
</dbReference>
<gene>
    <name evidence="8" type="ORF">O0931_05585</name>
</gene>
<evidence type="ECO:0000256" key="3">
    <source>
        <dbReference type="ARBA" id="ARBA00023186"/>
    </source>
</evidence>
<accession>A0ABT4KV99</accession>
<comment type="catalytic activity">
    <reaction evidence="6">
        <text>GTP + H2O = GDP + phosphate + H(+)</text>
        <dbReference type="Rhea" id="RHEA:19669"/>
        <dbReference type="ChEBI" id="CHEBI:15377"/>
        <dbReference type="ChEBI" id="CHEBI:15378"/>
        <dbReference type="ChEBI" id="CHEBI:37565"/>
        <dbReference type="ChEBI" id="CHEBI:43474"/>
        <dbReference type="ChEBI" id="CHEBI:58189"/>
    </reaction>
    <physiologicalReaction direction="left-to-right" evidence="6">
        <dbReference type="Rhea" id="RHEA:19670"/>
    </physiologicalReaction>
</comment>
<evidence type="ECO:0000256" key="6">
    <source>
        <dbReference type="ARBA" id="ARBA00049117"/>
    </source>
</evidence>
<evidence type="ECO:0000256" key="2">
    <source>
        <dbReference type="ARBA" id="ARBA00022801"/>
    </source>
</evidence>
<dbReference type="Gene3D" id="3.40.50.300">
    <property type="entry name" value="P-loop containing nucleotide triphosphate hydrolases"/>
    <property type="match status" value="1"/>
</dbReference>
<dbReference type="InterPro" id="IPR011629">
    <property type="entry name" value="CobW-like_C"/>
</dbReference>
<dbReference type="Proteomes" id="UP001144341">
    <property type="component" value="Unassembled WGS sequence"/>
</dbReference>
<dbReference type="EMBL" id="JAPWGL010000002">
    <property type="protein sequence ID" value="MCZ4222764.1"/>
    <property type="molecule type" value="Genomic_DNA"/>
</dbReference>
<comment type="caution">
    <text evidence="8">The sequence shown here is derived from an EMBL/GenBank/DDBJ whole genome shotgun (WGS) entry which is preliminary data.</text>
</comment>
<dbReference type="CDD" id="cd03112">
    <property type="entry name" value="CobW-like"/>
    <property type="match status" value="1"/>
</dbReference>
<dbReference type="SMART" id="SM00833">
    <property type="entry name" value="CobW_C"/>
    <property type="match status" value="1"/>
</dbReference>
<organism evidence="8 9">
    <name type="scientific">Pedobacter rhodius</name>
    <dbReference type="NCBI Taxonomy" id="3004098"/>
    <lineage>
        <taxon>Bacteria</taxon>
        <taxon>Pseudomonadati</taxon>
        <taxon>Bacteroidota</taxon>
        <taxon>Sphingobacteriia</taxon>
        <taxon>Sphingobacteriales</taxon>
        <taxon>Sphingobacteriaceae</taxon>
        <taxon>Pedobacter</taxon>
    </lineage>
</organism>
<evidence type="ECO:0000256" key="1">
    <source>
        <dbReference type="ARBA" id="ARBA00022741"/>
    </source>
</evidence>
<keyword evidence="9" id="KW-1185">Reference proteome</keyword>
<sequence length="399" mass="45533">MIKKLPVTVLSGFLGAGKTTLLNAILKNKQDLKVAVIVNDMSEINIDATLVMNQNTLSKTDEKLVEMSNGCICCTLREDLILEVEKLAKENRFDYLIIESTGISEPLPIAQTFSFVSEESGVDLSRFSQIDTMVTVIDAFNFYKDFGSADRLIDRAMVDDTSDKRTIVNLLVDQIEFANVILLNKTDLVSQEDLKVLKSLIRKLNPYAKIHNTLFGEINPSLILNTGLFDFESASESAGWKKELEEIHIPETEEYGISSTVFCSTKPFHPERLWRYINQEFPQTIIRSKGIFHLAAMREKAILFSQAGGSLRIDYAGVWWASMDENERKNYVDYLENETEIKKNWDKEFGDRKNELVFIGQEMNAEELKADLERCLLTDLEINKYFLGIKFVNPFENVL</sequence>
<dbReference type="Pfam" id="PF07683">
    <property type="entry name" value="CobW_C"/>
    <property type="match status" value="1"/>
</dbReference>
<name>A0ABT4KV99_9SPHI</name>
<feature type="domain" description="CobW C-terminal" evidence="7">
    <location>
        <begin position="257"/>
        <end position="376"/>
    </location>
</feature>
<dbReference type="InterPro" id="IPR003495">
    <property type="entry name" value="CobW/HypB/UreG_nucleotide-bd"/>
</dbReference>
<evidence type="ECO:0000313" key="9">
    <source>
        <dbReference type="Proteomes" id="UP001144341"/>
    </source>
</evidence>
<evidence type="ECO:0000313" key="8">
    <source>
        <dbReference type="EMBL" id="MCZ4222764.1"/>
    </source>
</evidence>
<dbReference type="PANTHER" id="PTHR43603:SF1">
    <property type="entry name" value="ZINC-REGULATED GTPASE METALLOPROTEIN ACTIVATOR 1"/>
    <property type="match status" value="1"/>
</dbReference>
<dbReference type="PANTHER" id="PTHR43603">
    <property type="entry name" value="COBW DOMAIN-CONTAINING PROTEIN DDB_G0274527"/>
    <property type="match status" value="1"/>
</dbReference>
<dbReference type="Gene3D" id="3.30.1220.10">
    <property type="entry name" value="CobW-like, C-terminal domain"/>
    <property type="match status" value="1"/>
</dbReference>
<dbReference type="InterPro" id="IPR027417">
    <property type="entry name" value="P-loop_NTPase"/>
</dbReference>
<dbReference type="RefSeq" id="WP_269414575.1">
    <property type="nucleotide sequence ID" value="NZ_JAPWGL010000002.1"/>
</dbReference>
<protein>
    <submittedName>
        <fullName evidence="8">GTP-binding protein</fullName>
    </submittedName>
</protein>
<reference evidence="8" key="1">
    <citation type="submission" date="2022-12" db="EMBL/GenBank/DDBJ databases">
        <title>Genome sequence of SJ11.</title>
        <authorList>
            <person name="Woo H."/>
        </authorList>
    </citation>
    <scope>NUCLEOTIDE SEQUENCE</scope>
    <source>
        <strain evidence="8">SJ11</strain>
    </source>
</reference>
<keyword evidence="3" id="KW-0143">Chaperone</keyword>